<gene>
    <name evidence="1" type="ORF">I4I81_06055</name>
</gene>
<proteinExistence type="predicted"/>
<keyword evidence="2" id="KW-1185">Reference proteome</keyword>
<evidence type="ECO:0000313" key="2">
    <source>
        <dbReference type="Proteomes" id="UP000694287"/>
    </source>
</evidence>
<dbReference type="RefSeq" id="WP_218605883.1">
    <property type="nucleotide sequence ID" value="NZ_JADQDJ010000449.1"/>
</dbReference>
<dbReference type="InterPro" id="IPR024747">
    <property type="entry name" value="Pyridox_Oxase-rel"/>
</dbReference>
<dbReference type="EMBL" id="JADQDK010000001">
    <property type="protein sequence ID" value="MBW0133814.1"/>
    <property type="molecule type" value="Genomic_DNA"/>
</dbReference>
<dbReference type="Proteomes" id="UP000694287">
    <property type="component" value="Unassembled WGS sequence"/>
</dbReference>
<organism evidence="1 2">
    <name type="scientific">Pseudonocardia abyssalis</name>
    <dbReference type="NCBI Taxonomy" id="2792008"/>
    <lineage>
        <taxon>Bacteria</taxon>
        <taxon>Bacillati</taxon>
        <taxon>Actinomycetota</taxon>
        <taxon>Actinomycetes</taxon>
        <taxon>Pseudonocardiales</taxon>
        <taxon>Pseudonocardiaceae</taxon>
        <taxon>Pseudonocardia</taxon>
    </lineage>
</organism>
<dbReference type="Pfam" id="PF12900">
    <property type="entry name" value="Pyridox_ox_2"/>
    <property type="match status" value="1"/>
</dbReference>
<comment type="caution">
    <text evidence="1">The sequence shown here is derived from an EMBL/GenBank/DDBJ whole genome shotgun (WGS) entry which is preliminary data.</text>
</comment>
<sequence>MEEPPGARADGVDVLDRETCLALLGTVAVGRLAWSDTDGRIQLRPVTFGLDDGCVAFRCGPGSMLTAIGEGRPVSFEADGIEPALSTGWSVLVAGATAELVPPSAPRPGPRIVEPWARGGRPHLVRLRAGQVTGRRLGPTAGGVSVVRVGPDDAAG</sequence>
<name>A0ABS6UPU0_9PSEU</name>
<evidence type="ECO:0000313" key="1">
    <source>
        <dbReference type="EMBL" id="MBW0133814.1"/>
    </source>
</evidence>
<reference evidence="1 2" key="1">
    <citation type="submission" date="2020-11" db="EMBL/GenBank/DDBJ databases">
        <title>Pseudonocardia abyssalis sp. nov. and Pseudonocardia oceani sp. nov., description and phylogenomic analysis of two novel actinomycetes isolated from the deep Southern Ocean.</title>
        <authorList>
            <person name="Parra J."/>
        </authorList>
    </citation>
    <scope>NUCLEOTIDE SEQUENCE [LARGE SCALE GENOMIC DNA]</scope>
    <source>
        <strain evidence="1 2">KRD-168</strain>
    </source>
</reference>
<protein>
    <submittedName>
        <fullName evidence="1">Pyridoxamine 5'-phosphate oxidase family protein</fullName>
    </submittedName>
</protein>
<accession>A0ABS6UPU0</accession>